<protein>
    <submittedName>
        <fullName evidence="1">Uncharacterized protein</fullName>
    </submittedName>
</protein>
<proteinExistence type="predicted"/>
<reference evidence="1" key="1">
    <citation type="submission" date="2016-09" db="EMBL/GenBank/DDBJ databases">
        <authorList>
            <person name="Capua I."/>
            <person name="De Benedictis P."/>
            <person name="Joannis T."/>
            <person name="Lombin L.H."/>
            <person name="Cattoli G."/>
        </authorList>
    </citation>
    <scope>NUCLEOTIDE SEQUENCE</scope>
    <source>
        <strain evidence="1">B9</strain>
    </source>
</reference>
<dbReference type="AlphaFoldDB" id="A0A1K0JHI3"/>
<gene>
    <name evidence="1" type="ORF">CNECB9_3880004</name>
</gene>
<name>A0A1K0JHI3_CUPNE</name>
<evidence type="ECO:0000313" key="1">
    <source>
        <dbReference type="EMBL" id="SCU78997.1"/>
    </source>
</evidence>
<accession>A0A1K0JHI3</accession>
<dbReference type="EMBL" id="FMSH01000321">
    <property type="protein sequence ID" value="SCU78997.1"/>
    <property type="molecule type" value="Genomic_DNA"/>
</dbReference>
<sequence length="194" mass="21750">MVQLGHQYLLEALHGANRRLRASREISERQYLRTQEILRSVAHVKTPTPSKIEGVARAVATHYDDPPVPAEPIPTAEQAERALAHWLPAGLPTIAQDHERYIYLTDVPFELETAIRRWLRWQLDSGPETASTWLMHASDGLALSHGGWCAFMLWHHRCATAPTGPNGNWLVNSPPALASPWSYATLPPNQVFTL</sequence>
<organism evidence="1">
    <name type="scientific">Cupriavidus necator</name>
    <name type="common">Alcaligenes eutrophus</name>
    <name type="synonym">Ralstonia eutropha</name>
    <dbReference type="NCBI Taxonomy" id="106590"/>
    <lineage>
        <taxon>Bacteria</taxon>
        <taxon>Pseudomonadati</taxon>
        <taxon>Pseudomonadota</taxon>
        <taxon>Betaproteobacteria</taxon>
        <taxon>Burkholderiales</taxon>
        <taxon>Burkholderiaceae</taxon>
        <taxon>Cupriavidus</taxon>
    </lineage>
</organism>